<protein>
    <submittedName>
        <fullName evidence="3">GNAT family acetyltransferase</fullName>
    </submittedName>
    <submittedName>
        <fullName evidence="2">N-acetyltransferase</fullName>
    </submittedName>
</protein>
<proteinExistence type="predicted"/>
<dbReference type="Gene3D" id="3.40.630.30">
    <property type="match status" value="1"/>
</dbReference>
<evidence type="ECO:0000259" key="1">
    <source>
        <dbReference type="PROSITE" id="PS51186"/>
    </source>
</evidence>
<comment type="caution">
    <text evidence="3">The sequence shown here is derived from an EMBL/GenBank/DDBJ whole genome shotgun (WGS) entry which is preliminary data.</text>
</comment>
<dbReference type="Proteomes" id="UP000036834">
    <property type="component" value="Unassembled WGS sequence"/>
</dbReference>
<evidence type="ECO:0000313" key="3">
    <source>
        <dbReference type="EMBL" id="KNB69161.1"/>
    </source>
</evidence>
<name>A0A0K9YKF6_9BACL</name>
<sequence>MELFITNEGKSEDKQCVRNKLVAYNYAHFPDELKSKYQEVNLFVKDAAGQTFGGLVGEICWNWLEVHYLIVDERARGKGYGKKLLAAAEELAREKGCDFIKLDTLSFQALDFYKMQAYEVYGVIENAGGFTHYYLKKDL</sequence>
<dbReference type="OrthoDB" id="9787920at2"/>
<reference evidence="4" key="1">
    <citation type="submission" date="2015-07" db="EMBL/GenBank/DDBJ databases">
        <title>Genome sequencing project for genomic taxonomy and phylogenomics of Bacillus-like bacteria.</title>
        <authorList>
            <person name="Liu B."/>
            <person name="Wang J."/>
            <person name="Zhu Y."/>
            <person name="Liu G."/>
            <person name="Chen Q."/>
            <person name="Chen Z."/>
            <person name="Lan J."/>
            <person name="Che J."/>
            <person name="Ge C."/>
            <person name="Shi H."/>
            <person name="Pan Z."/>
            <person name="Liu X."/>
        </authorList>
    </citation>
    <scope>NUCLEOTIDE SEQUENCE [LARGE SCALE GENOMIC DNA]</scope>
    <source>
        <strain evidence="4">DSM 9887</strain>
    </source>
</reference>
<dbReference type="PATRIC" id="fig|54915.3.peg.4123"/>
<reference evidence="3" key="2">
    <citation type="submission" date="2015-07" db="EMBL/GenBank/DDBJ databases">
        <title>MeaNS - Measles Nucleotide Surveillance Program.</title>
        <authorList>
            <person name="Tran T."/>
            <person name="Druce J."/>
        </authorList>
    </citation>
    <scope>NUCLEOTIDE SEQUENCE</scope>
    <source>
        <strain evidence="3">DSM 9887</strain>
    </source>
</reference>
<dbReference type="STRING" id="54915.ADS79_24870"/>
<evidence type="ECO:0000313" key="5">
    <source>
        <dbReference type="Proteomes" id="UP000319578"/>
    </source>
</evidence>
<keyword evidence="3" id="KW-0808">Transferase</keyword>
<dbReference type="PROSITE" id="PS51186">
    <property type="entry name" value="GNAT"/>
    <property type="match status" value="1"/>
</dbReference>
<feature type="domain" description="N-acetyltransferase" evidence="1">
    <location>
        <begin position="1"/>
        <end position="139"/>
    </location>
</feature>
<dbReference type="EMBL" id="LGIQ01000011">
    <property type="protein sequence ID" value="KNB69161.1"/>
    <property type="molecule type" value="Genomic_DNA"/>
</dbReference>
<dbReference type="Proteomes" id="UP000319578">
    <property type="component" value="Unassembled WGS sequence"/>
</dbReference>
<accession>A0A0K9YKF6</accession>
<dbReference type="Pfam" id="PF00583">
    <property type="entry name" value="Acetyltransf_1"/>
    <property type="match status" value="1"/>
</dbReference>
<dbReference type="InterPro" id="IPR016181">
    <property type="entry name" value="Acyl_CoA_acyltransferase"/>
</dbReference>
<dbReference type="InterPro" id="IPR000182">
    <property type="entry name" value="GNAT_dom"/>
</dbReference>
<dbReference type="GO" id="GO:0016747">
    <property type="term" value="F:acyltransferase activity, transferring groups other than amino-acyl groups"/>
    <property type="evidence" value="ECO:0007669"/>
    <property type="project" value="InterPro"/>
</dbReference>
<dbReference type="RefSeq" id="WP_049741154.1">
    <property type="nucleotide sequence ID" value="NZ_BJON01000022.1"/>
</dbReference>
<gene>
    <name evidence="3" type="ORF">ADS79_24870</name>
    <name evidence="2" type="ORF">BRE01_54180</name>
</gene>
<dbReference type="EMBL" id="BJON01000022">
    <property type="protein sequence ID" value="GED71716.1"/>
    <property type="molecule type" value="Genomic_DNA"/>
</dbReference>
<keyword evidence="5" id="KW-1185">Reference proteome</keyword>
<dbReference type="AlphaFoldDB" id="A0A0K9YKF6"/>
<organism evidence="3 4">
    <name type="scientific">Brevibacillus reuszeri</name>
    <dbReference type="NCBI Taxonomy" id="54915"/>
    <lineage>
        <taxon>Bacteria</taxon>
        <taxon>Bacillati</taxon>
        <taxon>Bacillota</taxon>
        <taxon>Bacilli</taxon>
        <taxon>Bacillales</taxon>
        <taxon>Paenibacillaceae</taxon>
        <taxon>Brevibacillus</taxon>
    </lineage>
</organism>
<dbReference type="SUPFAM" id="SSF55729">
    <property type="entry name" value="Acyl-CoA N-acyltransferases (Nat)"/>
    <property type="match status" value="1"/>
</dbReference>
<dbReference type="CDD" id="cd04301">
    <property type="entry name" value="NAT_SF"/>
    <property type="match status" value="1"/>
</dbReference>
<evidence type="ECO:0000313" key="2">
    <source>
        <dbReference type="EMBL" id="GED71716.1"/>
    </source>
</evidence>
<evidence type="ECO:0000313" key="4">
    <source>
        <dbReference type="Proteomes" id="UP000036834"/>
    </source>
</evidence>
<reference evidence="2 5" key="3">
    <citation type="submission" date="2019-06" db="EMBL/GenBank/DDBJ databases">
        <title>Whole genome shotgun sequence of Brevibacillus reuszeri NBRC 15719.</title>
        <authorList>
            <person name="Hosoyama A."/>
            <person name="Uohara A."/>
            <person name="Ohji S."/>
            <person name="Ichikawa N."/>
        </authorList>
    </citation>
    <scope>NUCLEOTIDE SEQUENCE [LARGE SCALE GENOMIC DNA]</scope>
    <source>
        <strain evidence="2 5">NBRC 15719</strain>
    </source>
</reference>